<evidence type="ECO:0000313" key="4">
    <source>
        <dbReference type="EMBL" id="CAL4788190.1"/>
    </source>
</evidence>
<comment type="caution">
    <text evidence="2">The sequence shown here is derived from an EMBL/GenBank/DDBJ whole genome shotgun (WGS) entry which is preliminary data.</text>
</comment>
<keyword evidence="5" id="KW-1185">Reference proteome</keyword>
<gene>
    <name evidence="2" type="ORF">C1SCF055_LOCUS26965</name>
</gene>
<organism evidence="2">
    <name type="scientific">Cladocopium goreaui</name>
    <dbReference type="NCBI Taxonomy" id="2562237"/>
    <lineage>
        <taxon>Eukaryota</taxon>
        <taxon>Sar</taxon>
        <taxon>Alveolata</taxon>
        <taxon>Dinophyceae</taxon>
        <taxon>Suessiales</taxon>
        <taxon>Symbiodiniaceae</taxon>
        <taxon>Cladocopium</taxon>
    </lineage>
</organism>
<protein>
    <submittedName>
        <fullName evidence="4">Reverse transcriptase Ty1/copia-type domain-containing protein</fullName>
    </submittedName>
</protein>
<evidence type="ECO:0000313" key="2">
    <source>
        <dbReference type="EMBL" id="CAI4000878.1"/>
    </source>
</evidence>
<keyword evidence="4" id="KW-0548">Nucleotidyltransferase</keyword>
<dbReference type="EMBL" id="CAMXCT030002854">
    <property type="protein sequence ID" value="CAL4788190.1"/>
    <property type="molecule type" value="Genomic_DNA"/>
</dbReference>
<reference evidence="2" key="1">
    <citation type="submission" date="2022-10" db="EMBL/GenBank/DDBJ databases">
        <authorList>
            <person name="Chen Y."/>
            <person name="Dougan E. K."/>
            <person name="Chan C."/>
            <person name="Rhodes N."/>
            <person name="Thang M."/>
        </authorList>
    </citation>
    <scope>NUCLEOTIDE SEQUENCE</scope>
</reference>
<sequence length="343" mass="38566">AFVGPSPPCNFLFESLDWGGMPSELPSDDDPEQDARFLALPSDVESDGERELMGKLARPRRGHGASKAKPKGSPKKKDSTKRKEKALKATGQARKRKDDDLPPDRTPWYPKHFGEAKHHAHDAVLEVFSPPRLVPVATEMGLKAQISLDLTSGWDCNNAMDRKKGKDLISKHKPHLLLVSPPCTFFSIMHQNCCAAKMDLDKLEAQGVEARGFLDYSMDLCEEQVKRDRKFLFEHPSGASSWQEESVTKVEQLPGVKIFSFAQCRWGLRDPAGRPLQKLTKFMTNSMAIMEEFANRQCICDLRGEEHATIQGTCRGEKVSKWAQVYPPMMVKAIVRCIKEELC</sequence>
<dbReference type="EMBL" id="CAMXCT020002854">
    <property type="protein sequence ID" value="CAL1154253.1"/>
    <property type="molecule type" value="Genomic_DNA"/>
</dbReference>
<evidence type="ECO:0000256" key="1">
    <source>
        <dbReference type="SAM" id="MobiDB-lite"/>
    </source>
</evidence>
<dbReference type="Proteomes" id="UP001152797">
    <property type="component" value="Unassembled WGS sequence"/>
</dbReference>
<keyword evidence="4" id="KW-0808">Transferase</keyword>
<accession>A0A9P1G5L4</accession>
<feature type="region of interest" description="Disordered" evidence="1">
    <location>
        <begin position="19"/>
        <end position="106"/>
    </location>
</feature>
<feature type="compositionally biased region" description="Basic residues" evidence="1">
    <location>
        <begin position="57"/>
        <end position="85"/>
    </location>
</feature>
<name>A0A9P1G5L4_9DINO</name>
<keyword evidence="4" id="KW-0695">RNA-directed DNA polymerase</keyword>
<evidence type="ECO:0000313" key="5">
    <source>
        <dbReference type="Proteomes" id="UP001152797"/>
    </source>
</evidence>
<dbReference type="AlphaFoldDB" id="A0A9P1G5L4"/>
<dbReference type="EMBL" id="CAMXCT010002854">
    <property type="protein sequence ID" value="CAI4000878.1"/>
    <property type="molecule type" value="Genomic_DNA"/>
</dbReference>
<reference evidence="3" key="2">
    <citation type="submission" date="2024-04" db="EMBL/GenBank/DDBJ databases">
        <authorList>
            <person name="Chen Y."/>
            <person name="Shah S."/>
            <person name="Dougan E. K."/>
            <person name="Thang M."/>
            <person name="Chan C."/>
        </authorList>
    </citation>
    <scope>NUCLEOTIDE SEQUENCE [LARGE SCALE GENOMIC DNA]</scope>
</reference>
<evidence type="ECO:0000313" key="3">
    <source>
        <dbReference type="EMBL" id="CAL1154253.1"/>
    </source>
</evidence>
<dbReference type="GO" id="GO:0003964">
    <property type="term" value="F:RNA-directed DNA polymerase activity"/>
    <property type="evidence" value="ECO:0007669"/>
    <property type="project" value="UniProtKB-KW"/>
</dbReference>
<proteinExistence type="predicted"/>
<feature type="non-terminal residue" evidence="2">
    <location>
        <position position="1"/>
    </location>
</feature>